<evidence type="ECO:0000313" key="1">
    <source>
        <dbReference type="EMBL" id="KAB7782140.1"/>
    </source>
</evidence>
<dbReference type="Proteomes" id="UP000469949">
    <property type="component" value="Unassembled WGS sequence"/>
</dbReference>
<dbReference type="RefSeq" id="WP_152278655.1">
    <property type="nucleotide sequence ID" value="NZ_WEKV01000020.1"/>
</dbReference>
<reference evidence="1 2" key="1">
    <citation type="submission" date="2019-10" db="EMBL/GenBank/DDBJ databases">
        <title>Draft Genome Sequence of the Caffeine Degrading Methylotroph Methylorubrum populi PINKEL.</title>
        <authorList>
            <person name="Dawson S.C."/>
            <person name="Zhang X."/>
            <person name="Wright M.E."/>
            <person name="Sharma G."/>
            <person name="Langner J.T."/>
            <person name="Ditty J.L."/>
            <person name="Subuyuj G.A."/>
        </authorList>
    </citation>
    <scope>NUCLEOTIDE SEQUENCE [LARGE SCALE GENOMIC DNA]</scope>
    <source>
        <strain evidence="1 2">Pinkel</strain>
    </source>
</reference>
<protein>
    <submittedName>
        <fullName evidence="1">Uncharacterized protein</fullName>
    </submittedName>
</protein>
<sequence>MSALLDLDDLIVAKIADAAQHPAGLQDLLGCLVAGAGLVIAMSADGDARAANDLCERAGINLFEQAAVRAPLVAMARGRA</sequence>
<proteinExistence type="predicted"/>
<dbReference type="AlphaFoldDB" id="A0A833J080"/>
<organism evidence="1 2">
    <name type="scientific">Methylorubrum populi</name>
    <dbReference type="NCBI Taxonomy" id="223967"/>
    <lineage>
        <taxon>Bacteria</taxon>
        <taxon>Pseudomonadati</taxon>
        <taxon>Pseudomonadota</taxon>
        <taxon>Alphaproteobacteria</taxon>
        <taxon>Hyphomicrobiales</taxon>
        <taxon>Methylobacteriaceae</taxon>
        <taxon>Methylorubrum</taxon>
    </lineage>
</organism>
<comment type="caution">
    <text evidence="1">The sequence shown here is derived from an EMBL/GenBank/DDBJ whole genome shotgun (WGS) entry which is preliminary data.</text>
</comment>
<evidence type="ECO:0000313" key="2">
    <source>
        <dbReference type="Proteomes" id="UP000469949"/>
    </source>
</evidence>
<accession>A0A833J080</accession>
<dbReference type="EMBL" id="WEKV01000020">
    <property type="protein sequence ID" value="KAB7782140.1"/>
    <property type="molecule type" value="Genomic_DNA"/>
</dbReference>
<name>A0A833J080_9HYPH</name>
<gene>
    <name evidence="1" type="ORF">F8B43_4895</name>
</gene>